<comment type="caution">
    <text evidence="1">The sequence shown here is derived from an EMBL/GenBank/DDBJ whole genome shotgun (WGS) entry which is preliminary data.</text>
</comment>
<protein>
    <submittedName>
        <fullName evidence="1">Uncharacterized protein</fullName>
    </submittedName>
</protein>
<dbReference type="EMBL" id="AMWJ02000001">
    <property type="protein sequence ID" value="NNJ14242.1"/>
    <property type="molecule type" value="Genomic_DNA"/>
</dbReference>
<name>L1M3Y3_9PSED</name>
<evidence type="ECO:0000313" key="2">
    <source>
        <dbReference type="Proteomes" id="UP000010448"/>
    </source>
</evidence>
<proteinExistence type="predicted"/>
<gene>
    <name evidence="1" type="ORF">CSV86_002700</name>
</gene>
<dbReference type="RefSeq" id="WP_009397133.1">
    <property type="nucleotide sequence ID" value="NZ_AMWJ02000001.1"/>
</dbReference>
<dbReference type="AlphaFoldDB" id="L1M3Y3"/>
<keyword evidence="2" id="KW-1185">Reference proteome</keyword>
<accession>L1M3Y3</accession>
<organism evidence="1 2">
    <name type="scientific">Pseudomonas bharatica CSV86</name>
    <dbReference type="NCBI Taxonomy" id="1005395"/>
    <lineage>
        <taxon>Bacteria</taxon>
        <taxon>Pseudomonadati</taxon>
        <taxon>Pseudomonadota</taxon>
        <taxon>Gammaproteobacteria</taxon>
        <taxon>Pseudomonadales</taxon>
        <taxon>Pseudomonadaceae</taxon>
        <taxon>Pseudomonas</taxon>
        <taxon>Pseudomonas bharatica</taxon>
    </lineage>
</organism>
<reference evidence="1 2" key="1">
    <citation type="journal article" date="2013" name="Genome Announc.">
        <title>Genome Sequence of Naphthalene-Degrading Soil Bacterium Pseudomonas putida CSV86.</title>
        <authorList>
            <person name="Phale P.S."/>
            <person name="Paliwal V."/>
            <person name="Raju S.C."/>
            <person name="Modak A."/>
            <person name="Purohit H.J."/>
        </authorList>
    </citation>
    <scope>NUCLEOTIDE SEQUENCE [LARGE SCALE GENOMIC DNA]</scope>
    <source>
        <strain evidence="1 2">CSV86</strain>
    </source>
</reference>
<dbReference type="OrthoDB" id="7221783at2"/>
<evidence type="ECO:0000313" key="1">
    <source>
        <dbReference type="EMBL" id="NNJ14242.1"/>
    </source>
</evidence>
<dbReference type="Proteomes" id="UP000010448">
    <property type="component" value="Unassembled WGS sequence"/>
</dbReference>
<sequence>MASITRYLNYHLKACASREPEGMAEDGQPPFTKDEEKQLLAKTRHRLAAPQRIKVDLKDL</sequence>
<dbReference type="Gene3D" id="6.10.250.2570">
    <property type="match status" value="1"/>
</dbReference>